<dbReference type="EMBL" id="HG934468">
    <property type="protein sequence ID" value="CDN30547.1"/>
    <property type="molecule type" value="Genomic_DNA"/>
</dbReference>
<sequence>MVYNRVLWVFIDSNLNNLDHFEQIPRRSANHTSLIALYP</sequence>
<dbReference type="EMBL" id="HG934468">
    <property type="protein sequence ID" value="CDN30442.1"/>
    <property type="molecule type" value="Genomic_DNA"/>
</dbReference>
<accession>A0A060R6A6</accession>
<dbReference type="Proteomes" id="UP000027616">
    <property type="component" value="Chromosome I"/>
</dbReference>
<dbReference type="AlphaFoldDB" id="A0A060R6A6"/>
<dbReference type="KEGG" id="rbc:BN938_0442"/>
<gene>
    <name evidence="1" type="ORF">BN938_0336</name>
    <name evidence="2" type="ORF">BN938_0442</name>
</gene>
<reference evidence="1" key="1">
    <citation type="submission" date="2014-01" db="EMBL/GenBank/DDBJ databases">
        <authorList>
            <person name="Nelson M."/>
        </authorList>
    </citation>
    <scope>NUCLEOTIDE SEQUENCE</scope>
</reference>
<proteinExistence type="predicted"/>
<dbReference type="HOGENOM" id="CLU_3312936_0_0_10"/>
<reference evidence="1 3" key="2">
    <citation type="journal article" date="2015" name="Genome Announc.">
        <title>Complete Genome Sequence of the Novel Leech Symbiont Mucinivorans hirudinis M3T.</title>
        <authorList>
            <person name="Nelson M.C."/>
            <person name="Bomar L."/>
            <person name="Graf J."/>
        </authorList>
    </citation>
    <scope>NUCLEOTIDE SEQUENCE [LARGE SCALE GENOMIC DNA]</scope>
    <source>
        <strain evidence="3">M3</strain>
    </source>
</reference>
<organism evidence="1 3">
    <name type="scientific">Mucinivorans hirudinis</name>
    <dbReference type="NCBI Taxonomy" id="1433126"/>
    <lineage>
        <taxon>Bacteria</taxon>
        <taxon>Pseudomonadati</taxon>
        <taxon>Bacteroidota</taxon>
        <taxon>Bacteroidia</taxon>
        <taxon>Bacteroidales</taxon>
        <taxon>Rikenellaceae</taxon>
        <taxon>Mucinivorans</taxon>
    </lineage>
</organism>
<evidence type="ECO:0000313" key="1">
    <source>
        <dbReference type="EMBL" id="CDN30442.1"/>
    </source>
</evidence>
<keyword evidence="3" id="KW-1185">Reference proteome</keyword>
<evidence type="ECO:0000313" key="2">
    <source>
        <dbReference type="EMBL" id="CDN30547.1"/>
    </source>
</evidence>
<evidence type="ECO:0000313" key="3">
    <source>
        <dbReference type="Proteomes" id="UP000027616"/>
    </source>
</evidence>
<name>A0A060R6A6_9BACT</name>
<protein>
    <submittedName>
        <fullName evidence="1">Uncharacterized protein</fullName>
    </submittedName>
</protein>
<dbReference type="KEGG" id="rbc:BN938_0336"/>